<accession>A0A392U221</accession>
<name>A0A392U221_9FABA</name>
<proteinExistence type="predicted"/>
<organism evidence="1 2">
    <name type="scientific">Trifolium medium</name>
    <dbReference type="NCBI Taxonomy" id="97028"/>
    <lineage>
        <taxon>Eukaryota</taxon>
        <taxon>Viridiplantae</taxon>
        <taxon>Streptophyta</taxon>
        <taxon>Embryophyta</taxon>
        <taxon>Tracheophyta</taxon>
        <taxon>Spermatophyta</taxon>
        <taxon>Magnoliopsida</taxon>
        <taxon>eudicotyledons</taxon>
        <taxon>Gunneridae</taxon>
        <taxon>Pentapetalae</taxon>
        <taxon>rosids</taxon>
        <taxon>fabids</taxon>
        <taxon>Fabales</taxon>
        <taxon>Fabaceae</taxon>
        <taxon>Papilionoideae</taxon>
        <taxon>50 kb inversion clade</taxon>
        <taxon>NPAAA clade</taxon>
        <taxon>Hologalegina</taxon>
        <taxon>IRL clade</taxon>
        <taxon>Trifolieae</taxon>
        <taxon>Trifolium</taxon>
    </lineage>
</organism>
<evidence type="ECO:0000313" key="2">
    <source>
        <dbReference type="Proteomes" id="UP000265520"/>
    </source>
</evidence>
<sequence>LGVTEHMEFWNMTNGVRHVNDEVHSGSSGF</sequence>
<evidence type="ECO:0000313" key="1">
    <source>
        <dbReference type="EMBL" id="MCI67493.1"/>
    </source>
</evidence>
<dbReference type="AlphaFoldDB" id="A0A392U221"/>
<keyword evidence="2" id="KW-1185">Reference proteome</keyword>
<dbReference type="EMBL" id="LXQA010718051">
    <property type="protein sequence ID" value="MCI67493.1"/>
    <property type="molecule type" value="Genomic_DNA"/>
</dbReference>
<dbReference type="Proteomes" id="UP000265520">
    <property type="component" value="Unassembled WGS sequence"/>
</dbReference>
<reference evidence="1 2" key="1">
    <citation type="journal article" date="2018" name="Front. Plant Sci.">
        <title>Red Clover (Trifolium pratense) and Zigzag Clover (T. medium) - A Picture of Genomic Similarities and Differences.</title>
        <authorList>
            <person name="Dluhosova J."/>
            <person name="Istvanek J."/>
            <person name="Nedelnik J."/>
            <person name="Repkova J."/>
        </authorList>
    </citation>
    <scope>NUCLEOTIDE SEQUENCE [LARGE SCALE GENOMIC DNA]</scope>
    <source>
        <strain evidence="2">cv. 10/8</strain>
        <tissue evidence="1">Leaf</tissue>
    </source>
</reference>
<protein>
    <submittedName>
        <fullName evidence="1">Uncharacterized protein</fullName>
    </submittedName>
</protein>
<feature type="non-terminal residue" evidence="1">
    <location>
        <position position="1"/>
    </location>
</feature>
<comment type="caution">
    <text evidence="1">The sequence shown here is derived from an EMBL/GenBank/DDBJ whole genome shotgun (WGS) entry which is preliminary data.</text>
</comment>